<dbReference type="EMBL" id="BHXQ01000001">
    <property type="protein sequence ID" value="GCC49818.1"/>
    <property type="molecule type" value="Genomic_DNA"/>
</dbReference>
<evidence type="ECO:0000313" key="2">
    <source>
        <dbReference type="Proteomes" id="UP000288227"/>
    </source>
</evidence>
<dbReference type="RefSeq" id="WP_127120489.1">
    <property type="nucleotide sequence ID" value="NZ_BHXQ01000001.1"/>
</dbReference>
<protein>
    <submittedName>
        <fullName evidence="1">DUF2958 domain-containing protein</fullName>
    </submittedName>
</protein>
<gene>
    <name evidence="1" type="ORF">SanaruYs_00320</name>
</gene>
<comment type="caution">
    <text evidence="1">The sequence shown here is derived from an EMBL/GenBank/DDBJ whole genome shotgun (WGS) entry which is preliminary data.</text>
</comment>
<proteinExistence type="predicted"/>
<sequence length="124" mass="14079">MILMTSEQRQQMLENGKPENFGKDHIPVIKLFLPGTACTWLLTELNPEEPTIAFGLCDLGMGFPELGYVDLDELNSIRVRNLFRVERDLQFKSKHPISVYAKAARRESAITEDSAILNRCLTPD</sequence>
<dbReference type="OrthoDB" id="1070337at2"/>
<keyword evidence="2" id="KW-1185">Reference proteome</keyword>
<name>A0A401U4I6_9BACT</name>
<evidence type="ECO:0000313" key="1">
    <source>
        <dbReference type="EMBL" id="GCC49818.1"/>
    </source>
</evidence>
<dbReference type="AlphaFoldDB" id="A0A401U4I6"/>
<reference evidence="1 2" key="1">
    <citation type="submission" date="2018-11" db="EMBL/GenBank/DDBJ databases">
        <title>Chryseotalea sanarue gen. nov., sp., nov., a member of the family Cytophagaceae, isolated from a brackish lake in Hamamatsu Japan.</title>
        <authorList>
            <person name="Maejima Y."/>
            <person name="Iino T."/>
            <person name="Muraguchi Y."/>
            <person name="Fukuda K."/>
            <person name="Ohkuma M."/>
            <person name="Moriuchi R."/>
            <person name="Dohra H."/>
            <person name="Kimbara K."/>
            <person name="Shintani M."/>
        </authorList>
    </citation>
    <scope>NUCLEOTIDE SEQUENCE [LARGE SCALE GENOMIC DNA]</scope>
    <source>
        <strain evidence="1 2">Ys</strain>
    </source>
</reference>
<dbReference type="Proteomes" id="UP000288227">
    <property type="component" value="Unassembled WGS sequence"/>
</dbReference>
<dbReference type="InterPro" id="IPR021341">
    <property type="entry name" value="DUF2958"/>
</dbReference>
<dbReference type="Pfam" id="PF11171">
    <property type="entry name" value="DUF2958"/>
    <property type="match status" value="1"/>
</dbReference>
<organism evidence="1 2">
    <name type="scientific">Chryseotalea sanaruensis</name>
    <dbReference type="NCBI Taxonomy" id="2482724"/>
    <lineage>
        <taxon>Bacteria</taxon>
        <taxon>Pseudomonadati</taxon>
        <taxon>Bacteroidota</taxon>
        <taxon>Cytophagia</taxon>
        <taxon>Cytophagales</taxon>
        <taxon>Chryseotaleaceae</taxon>
        <taxon>Chryseotalea</taxon>
    </lineage>
</organism>
<accession>A0A401U4I6</accession>